<proteinExistence type="inferred from homology"/>
<keyword evidence="13 14" id="KW-0464">Manganese</keyword>
<dbReference type="GO" id="GO:0006298">
    <property type="term" value="P:mismatch repair"/>
    <property type="evidence" value="ECO:0007669"/>
    <property type="project" value="TreeGrafter"/>
</dbReference>
<dbReference type="HOGENOM" id="CLU_036532_2_1_3"/>
<evidence type="ECO:0000256" key="14">
    <source>
        <dbReference type="HAMAP-Rule" id="MF_00052"/>
    </source>
</evidence>
<evidence type="ECO:0000256" key="5">
    <source>
        <dbReference type="ARBA" id="ARBA00007383"/>
    </source>
</evidence>
<reference evidence="18 19" key="1">
    <citation type="journal article" date="2013" name="PLoS ONE">
        <title>Cultivation and Complete Genome Sequencing of Gloeobacter kilaueensis sp. nov., from a Lava Cave in Kilauea Caldera, Hawai'i.</title>
        <authorList>
            <person name="Saw J.H."/>
            <person name="Schatz M."/>
            <person name="Brown M.V."/>
            <person name="Kunkel D.D."/>
            <person name="Foster J.S."/>
            <person name="Shick H."/>
            <person name="Christensen S."/>
            <person name="Hou S."/>
            <person name="Wan X."/>
            <person name="Donachie S.P."/>
        </authorList>
    </citation>
    <scope>NUCLEOTIDE SEQUENCE [LARGE SCALE GENOMIC DNA]</scope>
    <source>
        <strain evidence="19">JS</strain>
    </source>
</reference>
<dbReference type="GO" id="GO:0003723">
    <property type="term" value="F:RNA binding"/>
    <property type="evidence" value="ECO:0007669"/>
    <property type="project" value="UniProtKB-UniRule"/>
</dbReference>
<evidence type="ECO:0000256" key="10">
    <source>
        <dbReference type="ARBA" id="ARBA00022723"/>
    </source>
</evidence>
<dbReference type="PATRIC" id="fig|1183438.3.peg.117"/>
<evidence type="ECO:0000256" key="6">
    <source>
        <dbReference type="ARBA" id="ARBA00012180"/>
    </source>
</evidence>
<dbReference type="KEGG" id="glj:GKIL_0117"/>
<evidence type="ECO:0000256" key="3">
    <source>
        <dbReference type="ARBA" id="ARBA00004065"/>
    </source>
</evidence>
<accession>U5QFJ5</accession>
<dbReference type="InterPro" id="IPR036397">
    <property type="entry name" value="RNaseH_sf"/>
</dbReference>
<keyword evidence="9 14" id="KW-0540">Nuclease</keyword>
<feature type="binding site" evidence="14 15">
    <location>
        <position position="28"/>
    </location>
    <ligand>
        <name>a divalent metal cation</name>
        <dbReference type="ChEBI" id="CHEBI:60240"/>
    </ligand>
</feature>
<evidence type="ECO:0000313" key="18">
    <source>
        <dbReference type="EMBL" id="AGY56364.1"/>
    </source>
</evidence>
<comment type="subcellular location">
    <subcellularLocation>
        <location evidence="4 14">Cytoplasm</location>
    </subcellularLocation>
</comment>
<keyword evidence="19" id="KW-1185">Reference proteome</keyword>
<dbReference type="GO" id="GO:0032299">
    <property type="term" value="C:ribonuclease H2 complex"/>
    <property type="evidence" value="ECO:0007669"/>
    <property type="project" value="TreeGrafter"/>
</dbReference>
<comment type="function">
    <text evidence="3 14 16">Endonuclease that specifically degrades the RNA of RNA-DNA hybrids.</text>
</comment>
<feature type="binding site" evidence="14 15">
    <location>
        <position position="121"/>
    </location>
    <ligand>
        <name>a divalent metal cation</name>
        <dbReference type="ChEBI" id="CHEBI:60240"/>
    </ligand>
</feature>
<keyword evidence="12 14" id="KW-0378">Hydrolase</keyword>
<dbReference type="GO" id="GO:0004523">
    <property type="term" value="F:RNA-DNA hybrid ribonuclease activity"/>
    <property type="evidence" value="ECO:0007669"/>
    <property type="project" value="UniProtKB-UniRule"/>
</dbReference>
<dbReference type="FunFam" id="3.30.420.10:FF:000113">
    <property type="entry name" value="Ribonuclease HII"/>
    <property type="match status" value="1"/>
</dbReference>
<dbReference type="PANTHER" id="PTHR10954">
    <property type="entry name" value="RIBONUCLEASE H2 SUBUNIT A"/>
    <property type="match status" value="1"/>
</dbReference>
<dbReference type="Gene3D" id="3.30.420.10">
    <property type="entry name" value="Ribonuclease H-like superfamily/Ribonuclease H"/>
    <property type="match status" value="1"/>
</dbReference>
<dbReference type="HAMAP" id="MF_00052_B">
    <property type="entry name" value="RNase_HII_B"/>
    <property type="match status" value="1"/>
</dbReference>
<evidence type="ECO:0000256" key="2">
    <source>
        <dbReference type="ARBA" id="ARBA00001946"/>
    </source>
</evidence>
<keyword evidence="10 14" id="KW-0479">Metal-binding</keyword>
<dbReference type="GO" id="GO:0043137">
    <property type="term" value="P:DNA replication, removal of RNA primer"/>
    <property type="evidence" value="ECO:0007669"/>
    <property type="project" value="TreeGrafter"/>
</dbReference>
<dbReference type="AlphaFoldDB" id="U5QFJ5"/>
<evidence type="ECO:0000256" key="4">
    <source>
        <dbReference type="ARBA" id="ARBA00004496"/>
    </source>
</evidence>
<evidence type="ECO:0000256" key="7">
    <source>
        <dbReference type="ARBA" id="ARBA00019179"/>
    </source>
</evidence>
<evidence type="ECO:0000256" key="8">
    <source>
        <dbReference type="ARBA" id="ARBA00022490"/>
    </source>
</evidence>
<dbReference type="EC" id="3.1.26.4" evidence="6 14"/>
<dbReference type="CDD" id="cd07182">
    <property type="entry name" value="RNase_HII_bacteria_HII_like"/>
    <property type="match status" value="1"/>
</dbReference>
<sequence length="223" mass="23942">MPPLGRPTLALEAPLWQQGVARLAGIDEVGRGALAGCVVAAAVILPPDLEAAALAGVSDSKLLSRPQRERLVERIERVAVAIAVGSASVIEIDRLNIRRATALAMERAIERLGGAEHLLVDGLPVRDLGRAQTAVVKGDRTSLTIAAASIVAKVTRDRWMHRLDRRFPGYGWQANVGYGTAAHLQALAELGVTPFHRRSFAPVRLALDSSSQKQNRNSGRLFD</sequence>
<dbReference type="Pfam" id="PF01351">
    <property type="entry name" value="RNase_HII"/>
    <property type="match status" value="1"/>
</dbReference>
<dbReference type="NCBIfam" id="NF000595">
    <property type="entry name" value="PRK00015.1-3"/>
    <property type="match status" value="1"/>
</dbReference>
<evidence type="ECO:0000256" key="13">
    <source>
        <dbReference type="ARBA" id="ARBA00023211"/>
    </source>
</evidence>
<dbReference type="RefSeq" id="WP_023171357.1">
    <property type="nucleotide sequence ID" value="NC_022600.1"/>
</dbReference>
<dbReference type="PROSITE" id="PS51975">
    <property type="entry name" value="RNASE_H_2"/>
    <property type="match status" value="1"/>
</dbReference>
<protein>
    <recommendedName>
        <fullName evidence="7 14">Ribonuclease HII</fullName>
        <shortName evidence="14">RNase HII</shortName>
        <ecNumber evidence="6 14">3.1.26.4</ecNumber>
    </recommendedName>
</protein>
<evidence type="ECO:0000256" key="16">
    <source>
        <dbReference type="RuleBase" id="RU003515"/>
    </source>
</evidence>
<dbReference type="GO" id="GO:0030145">
    <property type="term" value="F:manganese ion binding"/>
    <property type="evidence" value="ECO:0007669"/>
    <property type="project" value="UniProtKB-UniRule"/>
</dbReference>
<comment type="cofactor">
    <cofactor evidence="2">
        <name>Mg(2+)</name>
        <dbReference type="ChEBI" id="CHEBI:18420"/>
    </cofactor>
</comment>
<dbReference type="PANTHER" id="PTHR10954:SF18">
    <property type="entry name" value="RIBONUCLEASE HII"/>
    <property type="match status" value="1"/>
</dbReference>
<evidence type="ECO:0000256" key="12">
    <source>
        <dbReference type="ARBA" id="ARBA00022801"/>
    </source>
</evidence>
<dbReference type="GO" id="GO:0005737">
    <property type="term" value="C:cytoplasm"/>
    <property type="evidence" value="ECO:0007669"/>
    <property type="project" value="UniProtKB-SubCell"/>
</dbReference>
<dbReference type="InterPro" id="IPR001352">
    <property type="entry name" value="RNase_HII/HIII"/>
</dbReference>
<feature type="binding site" evidence="14 15">
    <location>
        <position position="27"/>
    </location>
    <ligand>
        <name>a divalent metal cation</name>
        <dbReference type="ChEBI" id="CHEBI:60240"/>
    </ligand>
</feature>
<dbReference type="eggNOG" id="COG0164">
    <property type="taxonomic scope" value="Bacteria"/>
</dbReference>
<name>U5QFJ5_GLOK1</name>
<organism evidence="18 19">
    <name type="scientific">Gloeobacter kilaueensis (strain ATCC BAA-2537 / CCAP 1431/1 / ULC 316 / JS1)</name>
    <dbReference type="NCBI Taxonomy" id="1183438"/>
    <lineage>
        <taxon>Bacteria</taxon>
        <taxon>Bacillati</taxon>
        <taxon>Cyanobacteriota</taxon>
        <taxon>Cyanophyceae</taxon>
        <taxon>Gloeobacterales</taxon>
        <taxon>Gloeobacteraceae</taxon>
        <taxon>Gloeobacter</taxon>
    </lineage>
</organism>
<evidence type="ECO:0000256" key="1">
    <source>
        <dbReference type="ARBA" id="ARBA00000077"/>
    </source>
</evidence>
<feature type="domain" description="RNase H type-2" evidence="17">
    <location>
        <begin position="21"/>
        <end position="212"/>
    </location>
</feature>
<keyword evidence="8 14" id="KW-0963">Cytoplasm</keyword>
<gene>
    <name evidence="14 18" type="primary">rnhB</name>
    <name evidence="18" type="ORF">GKIL_0117</name>
</gene>
<dbReference type="InterPro" id="IPR022898">
    <property type="entry name" value="RNase_HII"/>
</dbReference>
<evidence type="ECO:0000256" key="11">
    <source>
        <dbReference type="ARBA" id="ARBA00022759"/>
    </source>
</evidence>
<dbReference type="SUPFAM" id="SSF53098">
    <property type="entry name" value="Ribonuclease H-like"/>
    <property type="match status" value="1"/>
</dbReference>
<comment type="cofactor">
    <cofactor evidence="14 15">
        <name>Mn(2+)</name>
        <dbReference type="ChEBI" id="CHEBI:29035"/>
    </cofactor>
    <cofactor evidence="14 15">
        <name>Mg(2+)</name>
        <dbReference type="ChEBI" id="CHEBI:18420"/>
    </cofactor>
    <text evidence="14 15">Manganese or magnesium. Binds 1 divalent metal ion per monomer in the absence of substrate. May bind a second metal ion after substrate binding.</text>
</comment>
<dbReference type="Proteomes" id="UP000017396">
    <property type="component" value="Chromosome"/>
</dbReference>
<comment type="catalytic activity">
    <reaction evidence="1 14 15 16">
        <text>Endonucleolytic cleavage to 5'-phosphomonoester.</text>
        <dbReference type="EC" id="3.1.26.4"/>
    </reaction>
</comment>
<comment type="similarity">
    <text evidence="5 14 16">Belongs to the RNase HII family.</text>
</comment>
<dbReference type="InterPro" id="IPR024567">
    <property type="entry name" value="RNase_HII/HIII_dom"/>
</dbReference>
<evidence type="ECO:0000313" key="19">
    <source>
        <dbReference type="Proteomes" id="UP000017396"/>
    </source>
</evidence>
<dbReference type="InterPro" id="IPR012337">
    <property type="entry name" value="RNaseH-like_sf"/>
</dbReference>
<dbReference type="STRING" id="1183438.GKIL_0117"/>
<evidence type="ECO:0000256" key="9">
    <source>
        <dbReference type="ARBA" id="ARBA00022722"/>
    </source>
</evidence>
<dbReference type="EMBL" id="CP003587">
    <property type="protein sequence ID" value="AGY56364.1"/>
    <property type="molecule type" value="Genomic_DNA"/>
</dbReference>
<keyword evidence="11 14" id="KW-0255">Endonuclease</keyword>
<evidence type="ECO:0000256" key="15">
    <source>
        <dbReference type="PROSITE-ProRule" id="PRU01319"/>
    </source>
</evidence>
<evidence type="ECO:0000259" key="17">
    <source>
        <dbReference type="PROSITE" id="PS51975"/>
    </source>
</evidence>